<reference evidence="3 4" key="1">
    <citation type="submission" date="2017-10" db="EMBL/GenBank/DDBJ databases">
        <title>Draft genome of Longimonas halophila.</title>
        <authorList>
            <person name="Goh K.M."/>
            <person name="Shamsir M.S."/>
            <person name="Lim S.W."/>
        </authorList>
    </citation>
    <scope>NUCLEOTIDE SEQUENCE [LARGE SCALE GENOMIC DNA]</scope>
    <source>
        <strain evidence="3 4">KCTC 42399</strain>
    </source>
</reference>
<dbReference type="PANTHER" id="PTHR45947">
    <property type="entry name" value="SULFOQUINOVOSYL TRANSFERASE SQD2"/>
    <property type="match status" value="1"/>
</dbReference>
<dbReference type="OrthoDB" id="9792322at2"/>
<evidence type="ECO:0000313" key="4">
    <source>
        <dbReference type="Proteomes" id="UP000221024"/>
    </source>
</evidence>
<dbReference type="Pfam" id="PF00534">
    <property type="entry name" value="Glycos_transf_1"/>
    <property type="match status" value="1"/>
</dbReference>
<evidence type="ECO:0008006" key="5">
    <source>
        <dbReference type="Google" id="ProtNLM"/>
    </source>
</evidence>
<dbReference type="RefSeq" id="WP_098061174.1">
    <property type="nucleotide sequence ID" value="NZ_PDEP01000002.1"/>
</dbReference>
<dbReference type="SUPFAM" id="SSF53756">
    <property type="entry name" value="UDP-Glycosyltransferase/glycogen phosphorylase"/>
    <property type="match status" value="1"/>
</dbReference>
<sequence>MSTPRVALFVRRFLPYSQTFIHDEINAHERYAVDVFCQERLHADRFPHDRVFTPEGWLGQRIYENVGYWPDFDQRLGSGDYDLVHAHFGTAAVYALPYVMRHDLPFAVTFHGIDVGDLFGPRRFLPLQWRYWALSSKIFEHADLMLCDSIELRELLGELGAPREKMQVHRLGVDLSQFQRADEERTVPRITLVGRFTPKKGFTYALRACARAFRVGYEAEVVVLGSGEQEDELRALVHKHDMAAQVDFRGAVPHDEVARVLARTDVMMTPSVVTRTHDRDSGIVVAKEASACEVPVIGTYHGGIPSIIDDGETGFLVPERNVEALADRLITLLDDPERRRAMGRAARAKMRSDFDMVKQCQALEGYYDRIRHTA</sequence>
<dbReference type="InterPro" id="IPR050194">
    <property type="entry name" value="Glycosyltransferase_grp1"/>
</dbReference>
<dbReference type="InterPro" id="IPR001296">
    <property type="entry name" value="Glyco_trans_1"/>
</dbReference>
<dbReference type="AlphaFoldDB" id="A0A2H3NP99"/>
<feature type="domain" description="Glycosyltransferase subfamily 4-like N-terminal" evidence="2">
    <location>
        <begin position="30"/>
        <end position="176"/>
    </location>
</feature>
<organism evidence="3 4">
    <name type="scientific">Longimonas halophila</name>
    <dbReference type="NCBI Taxonomy" id="1469170"/>
    <lineage>
        <taxon>Bacteria</taxon>
        <taxon>Pseudomonadati</taxon>
        <taxon>Rhodothermota</taxon>
        <taxon>Rhodothermia</taxon>
        <taxon>Rhodothermales</taxon>
        <taxon>Salisaetaceae</taxon>
        <taxon>Longimonas</taxon>
    </lineage>
</organism>
<evidence type="ECO:0000259" key="2">
    <source>
        <dbReference type="Pfam" id="PF13439"/>
    </source>
</evidence>
<gene>
    <name evidence="3" type="ORF">CRI93_03210</name>
</gene>
<dbReference type="Pfam" id="PF13439">
    <property type="entry name" value="Glyco_transf_4"/>
    <property type="match status" value="1"/>
</dbReference>
<comment type="caution">
    <text evidence="3">The sequence shown here is derived from an EMBL/GenBank/DDBJ whole genome shotgun (WGS) entry which is preliminary data.</text>
</comment>
<name>A0A2H3NP99_9BACT</name>
<feature type="domain" description="Glycosyl transferase family 1" evidence="1">
    <location>
        <begin position="184"/>
        <end position="348"/>
    </location>
</feature>
<proteinExistence type="predicted"/>
<dbReference type="Proteomes" id="UP000221024">
    <property type="component" value="Unassembled WGS sequence"/>
</dbReference>
<dbReference type="Gene3D" id="3.40.50.2000">
    <property type="entry name" value="Glycogen Phosphorylase B"/>
    <property type="match status" value="2"/>
</dbReference>
<evidence type="ECO:0000313" key="3">
    <source>
        <dbReference type="EMBL" id="PEN08780.1"/>
    </source>
</evidence>
<dbReference type="PANTHER" id="PTHR45947:SF14">
    <property type="entry name" value="SLL1723 PROTEIN"/>
    <property type="match status" value="1"/>
</dbReference>
<accession>A0A2H3NP99</accession>
<evidence type="ECO:0000259" key="1">
    <source>
        <dbReference type="Pfam" id="PF00534"/>
    </source>
</evidence>
<dbReference type="EMBL" id="PDEP01000002">
    <property type="protein sequence ID" value="PEN08780.1"/>
    <property type="molecule type" value="Genomic_DNA"/>
</dbReference>
<keyword evidence="4" id="KW-1185">Reference proteome</keyword>
<protein>
    <recommendedName>
        <fullName evidence="5">Glycosyl transferase family 1</fullName>
    </recommendedName>
</protein>
<dbReference type="InterPro" id="IPR028098">
    <property type="entry name" value="Glyco_trans_4-like_N"/>
</dbReference>
<dbReference type="GO" id="GO:0016757">
    <property type="term" value="F:glycosyltransferase activity"/>
    <property type="evidence" value="ECO:0007669"/>
    <property type="project" value="InterPro"/>
</dbReference>